<reference evidence="11" key="2">
    <citation type="submission" date="2018-05" db="EMBL/GenBank/DDBJ databases">
        <title>OgluRS3 (Oryza glumaepatula Reference Sequence Version 3).</title>
        <authorList>
            <person name="Zhang J."/>
            <person name="Kudrna D."/>
            <person name="Lee S."/>
            <person name="Talag J."/>
            <person name="Welchert J."/>
            <person name="Wing R.A."/>
        </authorList>
    </citation>
    <scope>NUCLEOTIDE SEQUENCE [LARGE SCALE GENOMIC DNA]</scope>
</reference>
<dbReference type="eggNOG" id="KOG4658">
    <property type="taxonomic scope" value="Eukaryota"/>
</dbReference>
<dbReference type="Pfam" id="PF23559">
    <property type="entry name" value="WHD_DRP"/>
    <property type="match status" value="1"/>
</dbReference>
<dbReference type="FunFam" id="1.10.10.10:FF:000322">
    <property type="entry name" value="Probable disease resistance protein At1g63360"/>
    <property type="match status" value="1"/>
</dbReference>
<protein>
    <recommendedName>
        <fullName evidence="13">NB-ARC domain-containing protein</fullName>
    </recommendedName>
</protein>
<dbReference type="InterPro" id="IPR027417">
    <property type="entry name" value="P-loop_NTPase"/>
</dbReference>
<dbReference type="Pfam" id="PF00931">
    <property type="entry name" value="NB-ARC"/>
    <property type="match status" value="1"/>
</dbReference>
<evidence type="ECO:0000259" key="9">
    <source>
        <dbReference type="Pfam" id="PF23559"/>
    </source>
</evidence>
<dbReference type="Proteomes" id="UP000026961">
    <property type="component" value="Chromosome 3"/>
</dbReference>
<dbReference type="STRING" id="40148.A0A0D9ZAU1"/>
<dbReference type="PRINTS" id="PR00364">
    <property type="entry name" value="DISEASERSIST"/>
</dbReference>
<name>A0A0D9ZAU1_9ORYZ</name>
<dbReference type="GO" id="GO:0043531">
    <property type="term" value="F:ADP binding"/>
    <property type="evidence" value="ECO:0007669"/>
    <property type="project" value="InterPro"/>
</dbReference>
<dbReference type="Gramene" id="OGLUM03G27610.1">
    <property type="protein sequence ID" value="OGLUM03G27610.1"/>
    <property type="gene ID" value="OGLUM03G27610"/>
</dbReference>
<feature type="domain" description="Disease resistance R13L4/SHOC-2-like LRR" evidence="10">
    <location>
        <begin position="552"/>
        <end position="903"/>
    </location>
</feature>
<dbReference type="InterPro" id="IPR042197">
    <property type="entry name" value="Apaf_helical"/>
</dbReference>
<dbReference type="Gene3D" id="1.20.5.4130">
    <property type="match status" value="1"/>
</dbReference>
<dbReference type="CDD" id="cd14798">
    <property type="entry name" value="RX-CC_like"/>
    <property type="match status" value="1"/>
</dbReference>
<dbReference type="InterPro" id="IPR032675">
    <property type="entry name" value="LRR_dom_sf"/>
</dbReference>
<proteinExistence type="inferred from homology"/>
<evidence type="ECO:0000256" key="6">
    <source>
        <dbReference type="ARBA" id="ARBA00023054"/>
    </source>
</evidence>
<dbReference type="PANTHER" id="PTHR23155">
    <property type="entry name" value="DISEASE RESISTANCE PROTEIN RP"/>
    <property type="match status" value="1"/>
</dbReference>
<evidence type="ECO:0000256" key="3">
    <source>
        <dbReference type="ARBA" id="ARBA00022737"/>
    </source>
</evidence>
<dbReference type="SUPFAM" id="SSF52058">
    <property type="entry name" value="L domain-like"/>
    <property type="match status" value="1"/>
</dbReference>
<feature type="domain" description="Disease resistance protein winged helix" evidence="9">
    <location>
        <begin position="438"/>
        <end position="508"/>
    </location>
</feature>
<dbReference type="InterPro" id="IPR036388">
    <property type="entry name" value="WH-like_DNA-bd_sf"/>
</dbReference>
<dbReference type="GO" id="GO:0002758">
    <property type="term" value="P:innate immune response-activating signaling pathway"/>
    <property type="evidence" value="ECO:0007669"/>
    <property type="project" value="UniProtKB-ARBA"/>
</dbReference>
<sequence>MAEGVIGSLILKLGDALGNESCQLGSSLLVYEASALKGLFGEIRMIKEELESMQAFFCTAERFKDTDETTVAFVKQIRGLAFDIEDVIDEFTYKLGEDREGMFLLKAFRRIRQIKTWYRLANSLQEIKVSLKSAAERRCRYDLKGVRRERKLMRLGSLNQRSTESVHFKREADLVGIAENKQLLMDWLKDEEQQHMIITVWGMGGVGKTTLVAHVYSAIKTDFDTCAWITVSNSYEADDLLKQIVAEFRKNDHKKEFPKDVDVTDYRSLVETIRLYLEKKRYVLVLDDVWSVNVWFDIKDAFSGGKHGRIIFTSRIYEVALLAPESQKINLQPLQNHYAWDLFCKEAFWKSENRSCPVELHPWAQRFVDKCKGLPIAIVCIGRLLSFKSANLLEWENVYRNLEMQFTNNYILDMNIILKVSLEDLPHNMKNCFLYCSMFPENYVMQRKWLVRLWIAEGFIEESEHKTLEEVAEDYLTELINRCLLVEVKRNESGYIDDFQMHDIFRVLALSKAREENFCFVLDYTKTHLIGKARRLSIQRGDISQIAENVPHLRSLLVFHNSLSFNSLRLFARSVKLLSVLNLQDSSIESLPNDVFDLFNLRFLGLRRTNITYISRSIGRLQNLVVLDAWKSKIMNLPEEIIRLSKLTHLIVTVKPVITSMNFVPSVGIPAPTGLWSLGCLQTLLLMEASAEMVFYLGALVNLRSFRISKVEGCHCAKLFVAITNMFHLVRLGIHANDNQEVLQLEALKPSPLLQKLILQGALDKESLPQFFMSISKLKSLTILRLVWSKLDEEDFYYLEELQQLVKLQLYDAYNGKRLSFQATSFPKLRILKIWGAPHLSLIKIERGAMSSMVDLKLLLCPELKLLPRGIEHVTTLEEMTLDSTAEELVGRVRKKNEARISHVKRVYVGFIRNGELAAERIQ</sequence>
<feature type="domain" description="Disease resistance N-terminal" evidence="8">
    <location>
        <begin position="6"/>
        <end position="99"/>
    </location>
</feature>
<dbReference type="HOGENOM" id="CLU_000837_25_4_1"/>
<dbReference type="EnsemblPlants" id="OGLUM03G27610.1">
    <property type="protein sequence ID" value="OGLUM03G27610.1"/>
    <property type="gene ID" value="OGLUM03G27610"/>
</dbReference>
<evidence type="ECO:0000313" key="11">
    <source>
        <dbReference type="EnsemblPlants" id="OGLUM03G27610.1"/>
    </source>
</evidence>
<keyword evidence="2" id="KW-0433">Leucine-rich repeat</keyword>
<dbReference type="InterPro" id="IPR055414">
    <property type="entry name" value="LRR_R13L4/SHOC2-like"/>
</dbReference>
<dbReference type="Gene3D" id="3.40.50.300">
    <property type="entry name" value="P-loop containing nucleotide triphosphate hydrolases"/>
    <property type="match status" value="1"/>
</dbReference>
<dbReference type="InterPro" id="IPR058922">
    <property type="entry name" value="WHD_DRP"/>
</dbReference>
<evidence type="ECO:0000259" key="7">
    <source>
        <dbReference type="Pfam" id="PF00931"/>
    </source>
</evidence>
<feature type="domain" description="NB-ARC" evidence="7">
    <location>
        <begin position="182"/>
        <end position="351"/>
    </location>
</feature>
<evidence type="ECO:0000259" key="8">
    <source>
        <dbReference type="Pfam" id="PF18052"/>
    </source>
</evidence>
<keyword evidence="4" id="KW-0547">Nucleotide-binding</keyword>
<organism evidence="11">
    <name type="scientific">Oryza glumipatula</name>
    <dbReference type="NCBI Taxonomy" id="40148"/>
    <lineage>
        <taxon>Eukaryota</taxon>
        <taxon>Viridiplantae</taxon>
        <taxon>Streptophyta</taxon>
        <taxon>Embryophyta</taxon>
        <taxon>Tracheophyta</taxon>
        <taxon>Spermatophyta</taxon>
        <taxon>Magnoliopsida</taxon>
        <taxon>Liliopsida</taxon>
        <taxon>Poales</taxon>
        <taxon>Poaceae</taxon>
        <taxon>BOP clade</taxon>
        <taxon>Oryzoideae</taxon>
        <taxon>Oryzeae</taxon>
        <taxon>Oryzinae</taxon>
        <taxon>Oryza</taxon>
    </lineage>
</organism>
<evidence type="ECO:0000256" key="1">
    <source>
        <dbReference type="ARBA" id="ARBA00008894"/>
    </source>
</evidence>
<evidence type="ECO:0000256" key="4">
    <source>
        <dbReference type="ARBA" id="ARBA00022741"/>
    </source>
</evidence>
<evidence type="ECO:0008006" key="13">
    <source>
        <dbReference type="Google" id="ProtNLM"/>
    </source>
</evidence>
<dbReference type="Gene3D" id="1.10.10.10">
    <property type="entry name" value="Winged helix-like DNA-binding domain superfamily/Winged helix DNA-binding domain"/>
    <property type="match status" value="1"/>
</dbReference>
<dbReference type="Pfam" id="PF18052">
    <property type="entry name" value="Rx_N"/>
    <property type="match status" value="1"/>
</dbReference>
<dbReference type="SUPFAM" id="SSF52540">
    <property type="entry name" value="P-loop containing nucleoside triphosphate hydrolases"/>
    <property type="match status" value="1"/>
</dbReference>
<dbReference type="PANTHER" id="PTHR23155:SF1209">
    <property type="entry name" value="NB-ARC DOMAIN CONTAINING PROTEIN, EXPRESSED"/>
    <property type="match status" value="1"/>
</dbReference>
<reference evidence="11" key="1">
    <citation type="submission" date="2015-04" db="UniProtKB">
        <authorList>
            <consortium name="EnsemblPlants"/>
        </authorList>
    </citation>
    <scope>IDENTIFICATION</scope>
</reference>
<evidence type="ECO:0000259" key="10">
    <source>
        <dbReference type="Pfam" id="PF23598"/>
    </source>
</evidence>
<keyword evidence="12" id="KW-1185">Reference proteome</keyword>
<dbReference type="GO" id="GO:0042742">
    <property type="term" value="P:defense response to bacterium"/>
    <property type="evidence" value="ECO:0007669"/>
    <property type="project" value="UniProtKB-ARBA"/>
</dbReference>
<dbReference type="AlphaFoldDB" id="A0A0D9ZAU1"/>
<evidence type="ECO:0000256" key="2">
    <source>
        <dbReference type="ARBA" id="ARBA00022614"/>
    </source>
</evidence>
<dbReference type="Pfam" id="PF23598">
    <property type="entry name" value="LRR_14"/>
    <property type="match status" value="1"/>
</dbReference>
<dbReference type="Gene3D" id="1.10.8.430">
    <property type="entry name" value="Helical domain of apoptotic protease-activating factors"/>
    <property type="match status" value="1"/>
</dbReference>
<keyword evidence="6" id="KW-0175">Coiled coil</keyword>
<dbReference type="InterPro" id="IPR044974">
    <property type="entry name" value="Disease_R_plants"/>
</dbReference>
<dbReference type="InterPro" id="IPR038005">
    <property type="entry name" value="RX-like_CC"/>
</dbReference>
<dbReference type="InterPro" id="IPR041118">
    <property type="entry name" value="Rx_N"/>
</dbReference>
<keyword evidence="5" id="KW-0611">Plant defense</keyword>
<evidence type="ECO:0000256" key="5">
    <source>
        <dbReference type="ARBA" id="ARBA00022821"/>
    </source>
</evidence>
<keyword evidence="3" id="KW-0677">Repeat</keyword>
<dbReference type="GO" id="GO:0009626">
    <property type="term" value="P:plant-type hypersensitive response"/>
    <property type="evidence" value="ECO:0007669"/>
    <property type="project" value="UniProtKB-ARBA"/>
</dbReference>
<evidence type="ECO:0000313" key="12">
    <source>
        <dbReference type="Proteomes" id="UP000026961"/>
    </source>
</evidence>
<accession>A0A0D9ZAU1</accession>
<dbReference type="InterPro" id="IPR002182">
    <property type="entry name" value="NB-ARC"/>
</dbReference>
<comment type="similarity">
    <text evidence="1">Belongs to the disease resistance NB-LRR family.</text>
</comment>
<dbReference type="Gene3D" id="3.80.10.10">
    <property type="entry name" value="Ribonuclease Inhibitor"/>
    <property type="match status" value="1"/>
</dbReference>
<dbReference type="FunFam" id="3.40.50.300:FF:001091">
    <property type="entry name" value="Probable disease resistance protein At1g61300"/>
    <property type="match status" value="1"/>
</dbReference>